<dbReference type="AlphaFoldDB" id="A0A0M0KKG6"/>
<feature type="transmembrane region" description="Helical" evidence="6">
    <location>
        <begin position="180"/>
        <end position="198"/>
    </location>
</feature>
<sequence length="212" mass="23648">MVKKLFILISYGVIAALIYLYGEWLLEWIQQGGARFIFLTVIIATLLALFPIIPYPIIGGVLGAAYGPFLGSAVTWIGSSLASIIMFMFVRYGYQDWGLSLIRRSDLVTKVTAMFEKNAFMAIFITRLIPIIPSIIVNIYSALSRVSFINYSIASSLGKVPSMILFAVVGNSIATNPSQLLWIALFYSSFLLIVWIGYRAWQRVALQKQANI</sequence>
<comment type="subcellular location">
    <subcellularLocation>
        <location evidence="1 6">Cell membrane</location>
        <topology evidence="1 6">Multi-pass membrane protein</topology>
    </subcellularLocation>
</comment>
<dbReference type="PATRIC" id="fig|136160.3.peg.2018"/>
<comment type="caution">
    <text evidence="8">The sequence shown here is derived from an EMBL/GenBank/DDBJ whole genome shotgun (WGS) entry which is preliminary data.</text>
</comment>
<feature type="domain" description="VTT" evidence="7">
    <location>
        <begin position="53"/>
        <end position="171"/>
    </location>
</feature>
<evidence type="ECO:0000259" key="7">
    <source>
        <dbReference type="Pfam" id="PF09335"/>
    </source>
</evidence>
<dbReference type="GO" id="GO:0005886">
    <property type="term" value="C:plasma membrane"/>
    <property type="evidence" value="ECO:0007669"/>
    <property type="project" value="UniProtKB-SubCell"/>
</dbReference>
<gene>
    <name evidence="8" type="ORF">AMD02_08405</name>
</gene>
<evidence type="ECO:0000313" key="8">
    <source>
        <dbReference type="EMBL" id="KOO38888.1"/>
    </source>
</evidence>
<keyword evidence="2 6" id="KW-1003">Cell membrane</keyword>
<accession>A0A0M0KKG6</accession>
<name>A0A0M0KKG6_ALKHA</name>
<keyword evidence="5 6" id="KW-0472">Membrane</keyword>
<feature type="transmembrane region" description="Helical" evidence="6">
    <location>
        <begin position="148"/>
        <end position="168"/>
    </location>
</feature>
<organism evidence="8">
    <name type="scientific">Halalkalibacterium halodurans</name>
    <name type="common">Bacillus halodurans</name>
    <dbReference type="NCBI Taxonomy" id="86665"/>
    <lineage>
        <taxon>Bacteria</taxon>
        <taxon>Bacillati</taxon>
        <taxon>Bacillota</taxon>
        <taxon>Bacilli</taxon>
        <taxon>Bacillales</taxon>
        <taxon>Bacillaceae</taxon>
        <taxon>Halalkalibacterium (ex Joshi et al. 2022)</taxon>
    </lineage>
</organism>
<dbReference type="InterPro" id="IPR032816">
    <property type="entry name" value="VTT_dom"/>
</dbReference>
<evidence type="ECO:0000256" key="5">
    <source>
        <dbReference type="ARBA" id="ARBA00023136"/>
    </source>
</evidence>
<dbReference type="Pfam" id="PF09335">
    <property type="entry name" value="VTT_dom"/>
    <property type="match status" value="1"/>
</dbReference>
<evidence type="ECO:0000256" key="3">
    <source>
        <dbReference type="ARBA" id="ARBA00022692"/>
    </source>
</evidence>
<feature type="transmembrane region" description="Helical" evidence="6">
    <location>
        <begin position="119"/>
        <end position="142"/>
    </location>
</feature>
<dbReference type="InterPro" id="IPR015414">
    <property type="entry name" value="TMEM64"/>
</dbReference>
<feature type="transmembrane region" description="Helical" evidence="6">
    <location>
        <begin position="6"/>
        <end position="24"/>
    </location>
</feature>
<dbReference type="EMBL" id="LILD01000001">
    <property type="protein sequence ID" value="KOO38888.1"/>
    <property type="molecule type" value="Genomic_DNA"/>
</dbReference>
<feature type="transmembrane region" description="Helical" evidence="6">
    <location>
        <begin position="36"/>
        <end position="57"/>
    </location>
</feature>
<reference evidence="8" key="1">
    <citation type="submission" date="2015-08" db="EMBL/GenBank/DDBJ databases">
        <title>Complete DNA Sequence of Pseudomonas syringae pv. actinidiae, the Causal Agent of Kiwifruit Canker Disease.</title>
        <authorList>
            <person name="Rikkerink E.H.A."/>
            <person name="Fineran P.C."/>
        </authorList>
    </citation>
    <scope>NUCLEOTIDE SEQUENCE</scope>
    <source>
        <strain evidence="8">DSM 13666</strain>
    </source>
</reference>
<dbReference type="GeneID" id="87597833"/>
<dbReference type="PANTHER" id="PTHR12677">
    <property type="entry name" value="GOLGI APPARATUS MEMBRANE PROTEIN TVP38-RELATED"/>
    <property type="match status" value="1"/>
</dbReference>
<evidence type="ECO:0000256" key="1">
    <source>
        <dbReference type="ARBA" id="ARBA00004651"/>
    </source>
</evidence>
<evidence type="ECO:0000256" key="2">
    <source>
        <dbReference type="ARBA" id="ARBA00022475"/>
    </source>
</evidence>
<evidence type="ECO:0000256" key="4">
    <source>
        <dbReference type="ARBA" id="ARBA00022989"/>
    </source>
</evidence>
<proteinExistence type="inferred from homology"/>
<keyword evidence="3 6" id="KW-0812">Transmembrane</keyword>
<protein>
    <recommendedName>
        <fullName evidence="6">TVP38/TMEM64 family membrane protein</fullName>
    </recommendedName>
</protein>
<dbReference type="RefSeq" id="WP_010898449.1">
    <property type="nucleotide sequence ID" value="NZ_CP040441.1"/>
</dbReference>
<feature type="transmembrane region" description="Helical" evidence="6">
    <location>
        <begin position="69"/>
        <end position="94"/>
    </location>
</feature>
<dbReference type="PANTHER" id="PTHR12677:SF59">
    <property type="entry name" value="GOLGI APPARATUS MEMBRANE PROTEIN TVP38-RELATED"/>
    <property type="match status" value="1"/>
</dbReference>
<dbReference type="OMA" id="FFPIVPF"/>
<evidence type="ECO:0000256" key="6">
    <source>
        <dbReference type="RuleBase" id="RU366058"/>
    </source>
</evidence>
<comment type="similarity">
    <text evidence="6">Belongs to the TVP38/TMEM64 family.</text>
</comment>
<keyword evidence="4 6" id="KW-1133">Transmembrane helix</keyword>